<gene>
    <name evidence="2" type="ORF">Q3C12_10405</name>
</gene>
<dbReference type="RefSeq" id="WP_302878133.1">
    <property type="nucleotide sequence ID" value="NZ_JAUMKJ010000010.1"/>
</dbReference>
<accession>A0ABT8V7I6</accession>
<dbReference type="SUPFAM" id="SSF53850">
    <property type="entry name" value="Periplasmic binding protein-like II"/>
    <property type="match status" value="1"/>
</dbReference>
<protein>
    <submittedName>
        <fullName evidence="2">LysR substrate-binding domain-containing protein</fullName>
    </submittedName>
</protein>
<evidence type="ECO:0000313" key="2">
    <source>
        <dbReference type="EMBL" id="MDO3677410.1"/>
    </source>
</evidence>
<evidence type="ECO:0000313" key="3">
    <source>
        <dbReference type="Proteomes" id="UP001168883"/>
    </source>
</evidence>
<proteinExistence type="predicted"/>
<dbReference type="InterPro" id="IPR005119">
    <property type="entry name" value="LysR_subst-bd"/>
</dbReference>
<dbReference type="CDD" id="cd05466">
    <property type="entry name" value="PBP2_LTTR_substrate"/>
    <property type="match status" value="1"/>
</dbReference>
<feature type="domain" description="LysR substrate-binding" evidence="1">
    <location>
        <begin position="16"/>
        <end position="104"/>
    </location>
</feature>
<dbReference type="EMBL" id="JAUMKJ010000010">
    <property type="protein sequence ID" value="MDO3677410.1"/>
    <property type="molecule type" value="Genomic_DNA"/>
</dbReference>
<sequence length="106" mass="12473">MAKLGIVCPFRHTDWSLEHVFDNWWKETYSAPPTIAMEVDHMETCKEMVSSGFGYAIIPDIGLNESEDMYRLQLRTKHGEPILRKSWMIYRKESLHLSLIKAFVIR</sequence>
<reference evidence="2" key="1">
    <citation type="submission" date="2023-07" db="EMBL/GenBank/DDBJ databases">
        <authorList>
            <person name="Aktuganov G."/>
            <person name="Boyko T."/>
            <person name="Delegan Y."/>
            <person name="Galimzianova N."/>
            <person name="Gilvanova E."/>
            <person name="Korobov V."/>
            <person name="Kuzmina L."/>
            <person name="Melentiev A."/>
            <person name="Milman P."/>
            <person name="Ryabova A."/>
            <person name="Stupak E."/>
            <person name="Yasakov T."/>
            <person name="Zharikova N."/>
            <person name="Zhurenko E."/>
        </authorList>
    </citation>
    <scope>NUCLEOTIDE SEQUENCE</scope>
    <source>
        <strain evidence="2">IB-739</strain>
    </source>
</reference>
<dbReference type="Proteomes" id="UP001168883">
    <property type="component" value="Unassembled WGS sequence"/>
</dbReference>
<dbReference type="Pfam" id="PF03466">
    <property type="entry name" value="LysR_substrate"/>
    <property type="match status" value="1"/>
</dbReference>
<dbReference type="Gene3D" id="3.40.190.290">
    <property type="match status" value="1"/>
</dbReference>
<keyword evidence="3" id="KW-1185">Reference proteome</keyword>
<evidence type="ECO:0000259" key="1">
    <source>
        <dbReference type="Pfam" id="PF03466"/>
    </source>
</evidence>
<organism evidence="2 3">
    <name type="scientific">Paenibacillus ehimensis</name>
    <dbReference type="NCBI Taxonomy" id="79264"/>
    <lineage>
        <taxon>Bacteria</taxon>
        <taxon>Bacillati</taxon>
        <taxon>Bacillota</taxon>
        <taxon>Bacilli</taxon>
        <taxon>Bacillales</taxon>
        <taxon>Paenibacillaceae</taxon>
        <taxon>Paenibacillus</taxon>
    </lineage>
</organism>
<comment type="caution">
    <text evidence="2">The sequence shown here is derived from an EMBL/GenBank/DDBJ whole genome shotgun (WGS) entry which is preliminary data.</text>
</comment>
<name>A0ABT8V7I6_9BACL</name>